<dbReference type="FunFam" id="3.20.20.70:FF:000029">
    <property type="entry name" value="L-lactate dehydrogenase"/>
    <property type="match status" value="1"/>
</dbReference>
<evidence type="ECO:0000256" key="3">
    <source>
        <dbReference type="ARBA" id="ARBA00022643"/>
    </source>
</evidence>
<dbReference type="InterPro" id="IPR008259">
    <property type="entry name" value="FMN_hydac_DH_AS"/>
</dbReference>
<dbReference type="GO" id="GO:0010181">
    <property type="term" value="F:FMN binding"/>
    <property type="evidence" value="ECO:0007669"/>
    <property type="project" value="InterPro"/>
</dbReference>
<dbReference type="PIRSF" id="PIRSF000138">
    <property type="entry name" value="Al-hdrx_acd_dh"/>
    <property type="match status" value="1"/>
</dbReference>
<dbReference type="CDD" id="cd02809">
    <property type="entry name" value="alpha_hydroxyacid_oxid_FMN"/>
    <property type="match status" value="1"/>
</dbReference>
<sequence>MNHALTLDDVAGLARARLSPPVWDFVAGGAGDERTLAANRDVFDRVWLRPRVLTGAGRPGLGTRVLEADWAAPIGVAPLAYHTMAHPEGEAATARAAGERGLPLVVSTFAGTAFEQIAAVTAAPLWLQVYCFRDRATTRAVVERAERAGFAALVLTADTPHLGRRLRDVRNGFVLPPGVAPANLAPGDYASPAAHGRDELDPDLDWSVIGWLRSITALPVLVKGVLTGEDARLAVQAGAAGVIVSNHGGRQLDGVPPTLRVLPEVVQAVAGRGPVLLDGGVRRGTDVLVALALGADAVLLGRPVLHGLAIGGAAGVGRVLDILVEELTDAMTLTGTGSVKDAGPALVREQW</sequence>
<feature type="binding site" evidence="7">
    <location>
        <position position="130"/>
    </location>
    <ligand>
        <name>FMN</name>
        <dbReference type="ChEBI" id="CHEBI:58210"/>
    </ligand>
</feature>
<feature type="binding site" evidence="7">
    <location>
        <position position="128"/>
    </location>
    <ligand>
        <name>FMN</name>
        <dbReference type="ChEBI" id="CHEBI:58210"/>
    </ligand>
</feature>
<comment type="similarity">
    <text evidence="5">Belongs to the FMN-dependent alpha-hydroxy acid dehydrogenase family.</text>
</comment>
<comment type="cofactor">
    <cofactor evidence="1">
        <name>FMN</name>
        <dbReference type="ChEBI" id="CHEBI:58210"/>
    </cofactor>
</comment>
<feature type="binding site" evidence="7">
    <location>
        <position position="223"/>
    </location>
    <ligand>
        <name>FMN</name>
        <dbReference type="ChEBI" id="CHEBI:58210"/>
    </ligand>
</feature>
<name>A0A2T0JLZ5_9ACTN</name>
<feature type="binding site" evidence="7">
    <location>
        <position position="247"/>
    </location>
    <ligand>
        <name>glyoxylate</name>
        <dbReference type="ChEBI" id="CHEBI:36655"/>
    </ligand>
</feature>
<evidence type="ECO:0000256" key="5">
    <source>
        <dbReference type="ARBA" id="ARBA00024042"/>
    </source>
</evidence>
<evidence type="ECO:0000313" key="9">
    <source>
        <dbReference type="EMBL" id="PRX08628.1"/>
    </source>
</evidence>
<accession>A0A2T0JLZ5</accession>
<feature type="binding site" evidence="7">
    <location>
        <position position="165"/>
    </location>
    <ligand>
        <name>glyoxylate</name>
        <dbReference type="ChEBI" id="CHEBI:36655"/>
    </ligand>
</feature>
<keyword evidence="2 7" id="KW-0285">Flavoprotein</keyword>
<keyword evidence="3 7" id="KW-0288">FMN</keyword>
<feature type="domain" description="FMN hydroxy acid dehydrogenase" evidence="8">
    <location>
        <begin position="1"/>
        <end position="351"/>
    </location>
</feature>
<dbReference type="SUPFAM" id="SSF51395">
    <property type="entry name" value="FMN-linked oxidoreductases"/>
    <property type="match status" value="1"/>
</dbReference>
<gene>
    <name evidence="9" type="ORF">CLV67_13915</name>
</gene>
<dbReference type="InterPro" id="IPR012133">
    <property type="entry name" value="Alpha-hydoxy_acid_DH_FMN"/>
</dbReference>
<dbReference type="PANTHER" id="PTHR10578:SF107">
    <property type="entry name" value="2-HYDROXYACID OXIDASE 1"/>
    <property type="match status" value="1"/>
</dbReference>
<evidence type="ECO:0000313" key="10">
    <source>
        <dbReference type="Proteomes" id="UP000239415"/>
    </source>
</evidence>
<evidence type="ECO:0000259" key="8">
    <source>
        <dbReference type="PROSITE" id="PS51349"/>
    </source>
</evidence>
<dbReference type="InterPro" id="IPR037396">
    <property type="entry name" value="FMN_HAD"/>
</dbReference>
<feature type="active site" description="Proton acceptor" evidence="6">
    <location>
        <position position="247"/>
    </location>
</feature>
<feature type="binding site" evidence="7">
    <location>
        <begin position="278"/>
        <end position="282"/>
    </location>
    <ligand>
        <name>FMN</name>
        <dbReference type="ChEBI" id="CHEBI:58210"/>
    </ligand>
</feature>
<dbReference type="AlphaFoldDB" id="A0A2T0JLZ5"/>
<keyword evidence="10" id="KW-1185">Reference proteome</keyword>
<dbReference type="Proteomes" id="UP000239415">
    <property type="component" value="Unassembled WGS sequence"/>
</dbReference>
<dbReference type="OrthoDB" id="9770452at2"/>
<dbReference type="RefSeq" id="WP_106330748.1">
    <property type="nucleotide sequence ID" value="NZ_BOMO01000179.1"/>
</dbReference>
<evidence type="ECO:0000256" key="6">
    <source>
        <dbReference type="PIRSR" id="PIRSR000138-1"/>
    </source>
</evidence>
<dbReference type="PANTHER" id="PTHR10578">
    <property type="entry name" value="S -2-HYDROXY-ACID OXIDASE-RELATED"/>
    <property type="match status" value="1"/>
</dbReference>
<comment type="caution">
    <text evidence="9">The sequence shown here is derived from an EMBL/GenBank/DDBJ whole genome shotgun (WGS) entry which is preliminary data.</text>
</comment>
<evidence type="ECO:0000256" key="4">
    <source>
        <dbReference type="ARBA" id="ARBA00023002"/>
    </source>
</evidence>
<dbReference type="GO" id="GO:0016614">
    <property type="term" value="F:oxidoreductase activity, acting on CH-OH group of donors"/>
    <property type="evidence" value="ECO:0007669"/>
    <property type="project" value="UniProtKB-ARBA"/>
</dbReference>
<dbReference type="InterPro" id="IPR000262">
    <property type="entry name" value="FMN-dep_DH"/>
</dbReference>
<evidence type="ECO:0000256" key="7">
    <source>
        <dbReference type="PIRSR" id="PIRSR000138-2"/>
    </source>
</evidence>
<feature type="binding site" evidence="7">
    <location>
        <position position="156"/>
    </location>
    <ligand>
        <name>FMN</name>
        <dbReference type="ChEBI" id="CHEBI:58210"/>
    </ligand>
</feature>
<proteinExistence type="inferred from homology"/>
<organism evidence="9 10">
    <name type="scientific">Actinoplanes italicus</name>
    <dbReference type="NCBI Taxonomy" id="113567"/>
    <lineage>
        <taxon>Bacteria</taxon>
        <taxon>Bacillati</taxon>
        <taxon>Actinomycetota</taxon>
        <taxon>Actinomycetes</taxon>
        <taxon>Micromonosporales</taxon>
        <taxon>Micromonosporaceae</taxon>
        <taxon>Actinoplanes</taxon>
    </lineage>
</organism>
<feature type="binding site" evidence="7">
    <location>
        <begin position="301"/>
        <end position="302"/>
    </location>
    <ligand>
        <name>FMN</name>
        <dbReference type="ChEBI" id="CHEBI:58210"/>
    </ligand>
</feature>
<keyword evidence="4" id="KW-0560">Oxidoreductase</keyword>
<feature type="binding site" evidence="7">
    <location>
        <begin position="78"/>
        <end position="80"/>
    </location>
    <ligand>
        <name>FMN</name>
        <dbReference type="ChEBI" id="CHEBI:58210"/>
    </ligand>
</feature>
<feature type="binding site" evidence="7">
    <location>
        <position position="250"/>
    </location>
    <ligand>
        <name>glyoxylate</name>
        <dbReference type="ChEBI" id="CHEBI:36655"/>
    </ligand>
</feature>
<dbReference type="InterPro" id="IPR013785">
    <property type="entry name" value="Aldolase_TIM"/>
</dbReference>
<dbReference type="PROSITE" id="PS00557">
    <property type="entry name" value="FMN_HYDROXY_ACID_DH_1"/>
    <property type="match status" value="1"/>
</dbReference>
<dbReference type="Pfam" id="PF01070">
    <property type="entry name" value="FMN_dh"/>
    <property type="match status" value="1"/>
</dbReference>
<protein>
    <submittedName>
        <fullName evidence="9">4-hydroxymandelate oxidase</fullName>
    </submittedName>
</protein>
<feature type="binding site" evidence="7">
    <location>
        <position position="245"/>
    </location>
    <ligand>
        <name>FMN</name>
        <dbReference type="ChEBI" id="CHEBI:58210"/>
    </ligand>
</feature>
<evidence type="ECO:0000256" key="2">
    <source>
        <dbReference type="ARBA" id="ARBA00022630"/>
    </source>
</evidence>
<feature type="binding site" evidence="7">
    <location>
        <position position="107"/>
    </location>
    <ligand>
        <name>FMN</name>
        <dbReference type="ChEBI" id="CHEBI:58210"/>
    </ligand>
</feature>
<dbReference type="Gene3D" id="3.20.20.70">
    <property type="entry name" value="Aldolase class I"/>
    <property type="match status" value="1"/>
</dbReference>
<dbReference type="PROSITE" id="PS51349">
    <property type="entry name" value="FMN_HYDROXY_ACID_DH_2"/>
    <property type="match status" value="1"/>
</dbReference>
<evidence type="ECO:0000256" key="1">
    <source>
        <dbReference type="ARBA" id="ARBA00001917"/>
    </source>
</evidence>
<dbReference type="EMBL" id="PVMZ01000039">
    <property type="protein sequence ID" value="PRX08628.1"/>
    <property type="molecule type" value="Genomic_DNA"/>
</dbReference>
<reference evidence="9 10" key="1">
    <citation type="submission" date="2018-03" db="EMBL/GenBank/DDBJ databases">
        <title>Genomic Encyclopedia of Archaeal and Bacterial Type Strains, Phase II (KMG-II): from individual species to whole genera.</title>
        <authorList>
            <person name="Goeker M."/>
        </authorList>
    </citation>
    <scope>NUCLEOTIDE SEQUENCE [LARGE SCALE GENOMIC DNA]</scope>
    <source>
        <strain evidence="9 10">DSM 43146</strain>
    </source>
</reference>